<evidence type="ECO:0000313" key="2">
    <source>
        <dbReference type="Proteomes" id="UP000013167"/>
    </source>
</evidence>
<dbReference type="Gene3D" id="3.40.50.720">
    <property type="entry name" value="NAD(P)-binding Rossmann-like Domain"/>
    <property type="match status" value="1"/>
</dbReference>
<dbReference type="PIRSF" id="PIRSF001439">
    <property type="entry name" value="CryM"/>
    <property type="match status" value="1"/>
</dbReference>
<keyword evidence="2" id="KW-1185">Reference proteome</keyword>
<dbReference type="eggNOG" id="COG2423">
    <property type="taxonomic scope" value="Bacteria"/>
</dbReference>
<name>N0E5Z9_9MICO</name>
<comment type="caution">
    <text evidence="1">The sequence shown here is derived from an EMBL/GenBank/DDBJ whole genome shotgun (WGS) entry which is preliminary data.</text>
</comment>
<accession>N0E5Z9</accession>
<dbReference type="GO" id="GO:0005737">
    <property type="term" value="C:cytoplasm"/>
    <property type="evidence" value="ECO:0007669"/>
    <property type="project" value="TreeGrafter"/>
</dbReference>
<dbReference type="InterPro" id="IPR023401">
    <property type="entry name" value="ODC_N"/>
</dbReference>
<dbReference type="HOGENOM" id="CLU_932762_0_0_11"/>
<gene>
    <name evidence="1" type="ORF">BN10_680065</name>
</gene>
<dbReference type="Pfam" id="PF02423">
    <property type="entry name" value="OCD_Mu_crystall"/>
    <property type="match status" value="1"/>
</dbReference>
<evidence type="ECO:0000313" key="1">
    <source>
        <dbReference type="EMBL" id="CCH70839.1"/>
    </source>
</evidence>
<dbReference type="Proteomes" id="UP000013167">
    <property type="component" value="Unassembled WGS sequence"/>
</dbReference>
<dbReference type="InterPro" id="IPR003462">
    <property type="entry name" value="ODC_Mu_crystall"/>
</dbReference>
<reference evidence="1 2" key="1">
    <citation type="journal article" date="2013" name="ISME J.">
        <title>A metabolic model for members of the genus Tetrasphaera involved in enhanced biological phosphorus removal.</title>
        <authorList>
            <person name="Kristiansen R."/>
            <person name="Nguyen H.T.T."/>
            <person name="Saunders A.M."/>
            <person name="Nielsen J.L."/>
            <person name="Wimmer R."/>
            <person name="Le V.Q."/>
            <person name="McIlroy S.J."/>
            <person name="Petrovski S."/>
            <person name="Seviour R.J."/>
            <person name="Calteau A."/>
            <person name="Nielsen K.L."/>
            <person name="Nielsen P.H."/>
        </authorList>
    </citation>
    <scope>NUCLEOTIDE SEQUENCE [LARGE SCALE GENOMIC DNA]</scope>
    <source>
        <strain evidence="1 2">Lp2</strain>
    </source>
</reference>
<dbReference type="RefSeq" id="WP_010850682.1">
    <property type="nucleotide sequence ID" value="NZ_HF570956.1"/>
</dbReference>
<organism evidence="1 2">
    <name type="scientific">Phycicoccus elongatus Lp2</name>
    <dbReference type="NCBI Taxonomy" id="1193181"/>
    <lineage>
        <taxon>Bacteria</taxon>
        <taxon>Bacillati</taxon>
        <taxon>Actinomycetota</taxon>
        <taxon>Actinomycetes</taxon>
        <taxon>Micrococcales</taxon>
        <taxon>Intrasporangiaceae</taxon>
        <taxon>Phycicoccus</taxon>
    </lineage>
</organism>
<dbReference type="OrthoDB" id="3396397at2"/>
<dbReference type="AlphaFoldDB" id="N0E5Z9"/>
<dbReference type="Gene3D" id="3.30.1780.10">
    <property type="entry name" value="ornithine cyclodeaminase, domain 1"/>
    <property type="match status" value="1"/>
</dbReference>
<dbReference type="SUPFAM" id="SSF51735">
    <property type="entry name" value="NAD(P)-binding Rossmann-fold domains"/>
    <property type="match status" value="1"/>
</dbReference>
<dbReference type="STRING" id="1193181.BN10_680065"/>
<proteinExistence type="predicted"/>
<dbReference type="InterPro" id="IPR036291">
    <property type="entry name" value="NAD(P)-bd_dom_sf"/>
</dbReference>
<dbReference type="PANTHER" id="PTHR13812">
    <property type="entry name" value="KETIMINE REDUCTASE MU-CRYSTALLIN"/>
    <property type="match status" value="1"/>
</dbReference>
<dbReference type="PANTHER" id="PTHR13812:SF19">
    <property type="entry name" value="KETIMINE REDUCTASE MU-CRYSTALLIN"/>
    <property type="match status" value="1"/>
</dbReference>
<protein>
    <submittedName>
        <fullName evidence="1">Ornithine cyclodeaminase/mu-crystallin family protein</fullName>
    </submittedName>
</protein>
<dbReference type="EMBL" id="CAIZ01000139">
    <property type="protein sequence ID" value="CCH70839.1"/>
    <property type="molecule type" value="Genomic_DNA"/>
</dbReference>
<sequence length="311" mass="32307">MRVLTDDDVRAALPSWDELLDLAEEALVALAEGRAEAPPKPAVHTAPGMFANAMPAAHPERNLLGCKWISVVPDNPVRGLPTATGVMIVNDGTTGEPTCLMPATELTAVRTAAVTGACVRALAGDDPITYLGAGSQARSHVAMLAALGRREVTVWARRASALRELTEWARSGAPGLTILSASSREAAVRDAGTIITGLSIGLTDTRLPVTLPRSDALMLPLDYASSIGPDLAETATLAADDMRQFEAVRADRAKLGAYPRATAWTGHLLGQSRPRGRVVIANLGSGASDLLVADAIATRAQSAGLGTEVAL</sequence>